<dbReference type="PROSITE" id="PS00639">
    <property type="entry name" value="THIOL_PROTEASE_HIS"/>
    <property type="match status" value="1"/>
</dbReference>
<comment type="caution">
    <text evidence="4">The sequence shown here is derived from an EMBL/GenBank/DDBJ whole genome shotgun (WGS) entry which is preliminary data.</text>
</comment>
<dbReference type="Pfam" id="PF00112">
    <property type="entry name" value="Peptidase_C1"/>
    <property type="match status" value="1"/>
</dbReference>
<dbReference type="GO" id="GO:0008234">
    <property type="term" value="F:cysteine-type peptidase activity"/>
    <property type="evidence" value="ECO:0007669"/>
    <property type="project" value="InterPro"/>
</dbReference>
<dbReference type="InterPro" id="IPR025661">
    <property type="entry name" value="Pept_asp_AS"/>
</dbReference>
<evidence type="ECO:0000259" key="3">
    <source>
        <dbReference type="Pfam" id="PF00112"/>
    </source>
</evidence>
<feature type="domain" description="Peptidase C1A papain C-terminal" evidence="3">
    <location>
        <begin position="18"/>
        <end position="88"/>
    </location>
</feature>
<comment type="similarity">
    <text evidence="1">Belongs to the peptidase C1 family.</text>
</comment>
<evidence type="ECO:0000313" key="4">
    <source>
        <dbReference type="EMBL" id="KAD6118881.1"/>
    </source>
</evidence>
<dbReference type="Proteomes" id="UP000326396">
    <property type="component" value="Linkage Group LG13"/>
</dbReference>
<dbReference type="Gene3D" id="3.90.70.10">
    <property type="entry name" value="Cysteine proteinases"/>
    <property type="match status" value="1"/>
</dbReference>
<dbReference type="InterPro" id="IPR038765">
    <property type="entry name" value="Papain-like_cys_pep_sf"/>
</dbReference>
<organism evidence="4 5">
    <name type="scientific">Mikania micrantha</name>
    <name type="common">bitter vine</name>
    <dbReference type="NCBI Taxonomy" id="192012"/>
    <lineage>
        <taxon>Eukaryota</taxon>
        <taxon>Viridiplantae</taxon>
        <taxon>Streptophyta</taxon>
        <taxon>Embryophyta</taxon>
        <taxon>Tracheophyta</taxon>
        <taxon>Spermatophyta</taxon>
        <taxon>Magnoliopsida</taxon>
        <taxon>eudicotyledons</taxon>
        <taxon>Gunneridae</taxon>
        <taxon>Pentapetalae</taxon>
        <taxon>asterids</taxon>
        <taxon>campanulids</taxon>
        <taxon>Asterales</taxon>
        <taxon>Asteraceae</taxon>
        <taxon>Asteroideae</taxon>
        <taxon>Heliantheae alliance</taxon>
        <taxon>Eupatorieae</taxon>
        <taxon>Mikania</taxon>
    </lineage>
</organism>
<dbReference type="InterPro" id="IPR013128">
    <property type="entry name" value="Peptidase_C1A"/>
</dbReference>
<proteinExistence type="inferred from homology"/>
<protein>
    <recommendedName>
        <fullName evidence="3">Peptidase C1A papain C-terminal domain-containing protein</fullName>
    </recommendedName>
</protein>
<dbReference type="InterPro" id="IPR025660">
    <property type="entry name" value="Pept_his_AS"/>
</dbReference>
<sequence>MGVPRVGGSPGAVPPDRGGVFTGKCGSELNHGVAVVGYNTSDKGIKYWIVKNSWGVGWGENGYIRMQRGVSNYNKKGLCGIPMEASYPLKKSDTNFNEFSFIRDEL</sequence>
<dbReference type="PANTHER" id="PTHR12411">
    <property type="entry name" value="CYSTEINE PROTEASE FAMILY C1-RELATED"/>
    <property type="match status" value="1"/>
</dbReference>
<reference evidence="4 5" key="1">
    <citation type="submission" date="2019-05" db="EMBL/GenBank/DDBJ databases">
        <title>Mikania micrantha, genome provides insights into the molecular mechanism of rapid growth.</title>
        <authorList>
            <person name="Liu B."/>
        </authorList>
    </citation>
    <scope>NUCLEOTIDE SEQUENCE [LARGE SCALE GENOMIC DNA]</scope>
    <source>
        <strain evidence="4">NLD-2019</strain>
        <tissue evidence="4">Leaf</tissue>
    </source>
</reference>
<evidence type="ECO:0000313" key="5">
    <source>
        <dbReference type="Proteomes" id="UP000326396"/>
    </source>
</evidence>
<keyword evidence="2" id="KW-1015">Disulfide bond</keyword>
<dbReference type="AlphaFoldDB" id="A0A5N6P9P0"/>
<keyword evidence="5" id="KW-1185">Reference proteome</keyword>
<dbReference type="EMBL" id="SZYD01000005">
    <property type="protein sequence ID" value="KAD6118881.1"/>
    <property type="molecule type" value="Genomic_DNA"/>
</dbReference>
<accession>A0A5N6P9P0</accession>
<dbReference type="SUPFAM" id="SSF54001">
    <property type="entry name" value="Cysteine proteinases"/>
    <property type="match status" value="1"/>
</dbReference>
<dbReference type="PROSITE" id="PS00640">
    <property type="entry name" value="THIOL_PROTEASE_ASN"/>
    <property type="match status" value="1"/>
</dbReference>
<dbReference type="GO" id="GO:0006508">
    <property type="term" value="P:proteolysis"/>
    <property type="evidence" value="ECO:0007669"/>
    <property type="project" value="InterPro"/>
</dbReference>
<evidence type="ECO:0000256" key="1">
    <source>
        <dbReference type="ARBA" id="ARBA00008455"/>
    </source>
</evidence>
<gene>
    <name evidence="4" type="ORF">E3N88_10152</name>
</gene>
<name>A0A5N6P9P0_9ASTR</name>
<evidence type="ECO:0000256" key="2">
    <source>
        <dbReference type="ARBA" id="ARBA00023157"/>
    </source>
</evidence>
<dbReference type="InterPro" id="IPR000668">
    <property type="entry name" value="Peptidase_C1A_C"/>
</dbReference>
<dbReference type="OrthoDB" id="10253408at2759"/>